<accession>A0A8J3A5R3</accession>
<gene>
    <name evidence="2" type="ORF">GCM10011354_05910</name>
</gene>
<dbReference type="PANTHER" id="PTHR45036:SF1">
    <property type="entry name" value="METHYLTRANSFERASE LIKE 7A"/>
    <property type="match status" value="1"/>
</dbReference>
<feature type="domain" description="Methyltransferase type 11" evidence="1">
    <location>
        <begin position="25"/>
        <end position="122"/>
    </location>
</feature>
<reference evidence="2" key="1">
    <citation type="journal article" date="2014" name="Int. J. Syst. Evol. Microbiol.">
        <title>Complete genome sequence of Corynebacterium casei LMG S-19264T (=DSM 44701T), isolated from a smear-ripened cheese.</title>
        <authorList>
            <consortium name="US DOE Joint Genome Institute (JGI-PGF)"/>
            <person name="Walter F."/>
            <person name="Albersmeier A."/>
            <person name="Kalinowski J."/>
            <person name="Ruckert C."/>
        </authorList>
    </citation>
    <scope>NUCLEOTIDE SEQUENCE</scope>
    <source>
        <strain evidence="2">CGMCC 1.14988</strain>
    </source>
</reference>
<dbReference type="Proteomes" id="UP000650511">
    <property type="component" value="Unassembled WGS sequence"/>
</dbReference>
<dbReference type="SUPFAM" id="SSF53335">
    <property type="entry name" value="S-adenosyl-L-methionine-dependent methyltransferases"/>
    <property type="match status" value="1"/>
</dbReference>
<dbReference type="CDD" id="cd02440">
    <property type="entry name" value="AdoMet_MTases"/>
    <property type="match status" value="1"/>
</dbReference>
<reference evidence="2" key="2">
    <citation type="submission" date="2020-09" db="EMBL/GenBank/DDBJ databases">
        <authorList>
            <person name="Sun Q."/>
            <person name="Zhou Y."/>
        </authorList>
    </citation>
    <scope>NUCLEOTIDE SEQUENCE</scope>
    <source>
        <strain evidence="2">CGMCC 1.14988</strain>
    </source>
</reference>
<sequence>MAAVERAGLGELRGALLADLSGEVVEIGAGTGANLAHYGAQVRRVVAVEPSLPMADRLRRRAADGPDHLDVEVVTAPAERLPLPDASADVVVSTLVLCSVRDVGRTLAEARRVLRPRGRLVLLEHVAGEGRLLRTQRLLQPVWSPLSGGCHLTRDPAPALATAGFDTAGVDRVELPMPALTRPGLVGTAIVPR</sequence>
<keyword evidence="2" id="KW-0808">Transferase</keyword>
<dbReference type="GO" id="GO:0008757">
    <property type="term" value="F:S-adenosylmethionine-dependent methyltransferase activity"/>
    <property type="evidence" value="ECO:0007669"/>
    <property type="project" value="InterPro"/>
</dbReference>
<keyword evidence="2" id="KW-0489">Methyltransferase</keyword>
<evidence type="ECO:0000313" key="3">
    <source>
        <dbReference type="Proteomes" id="UP000650511"/>
    </source>
</evidence>
<name>A0A8J3A5R3_9ACTN</name>
<evidence type="ECO:0000259" key="1">
    <source>
        <dbReference type="Pfam" id="PF08241"/>
    </source>
</evidence>
<dbReference type="InterPro" id="IPR013216">
    <property type="entry name" value="Methyltransf_11"/>
</dbReference>
<dbReference type="InterPro" id="IPR052356">
    <property type="entry name" value="Thiol_S-MT"/>
</dbReference>
<dbReference type="PANTHER" id="PTHR45036">
    <property type="entry name" value="METHYLTRANSFERASE LIKE 7B"/>
    <property type="match status" value="1"/>
</dbReference>
<evidence type="ECO:0000313" key="2">
    <source>
        <dbReference type="EMBL" id="GGI03811.1"/>
    </source>
</evidence>
<protein>
    <submittedName>
        <fullName evidence="2">Methyltransferase</fullName>
    </submittedName>
</protein>
<dbReference type="Gene3D" id="3.40.50.150">
    <property type="entry name" value="Vaccinia Virus protein VP39"/>
    <property type="match status" value="1"/>
</dbReference>
<comment type="caution">
    <text evidence="2">The sequence shown here is derived from an EMBL/GenBank/DDBJ whole genome shotgun (WGS) entry which is preliminary data.</text>
</comment>
<dbReference type="InterPro" id="IPR029063">
    <property type="entry name" value="SAM-dependent_MTases_sf"/>
</dbReference>
<dbReference type="EMBL" id="BMHA01000002">
    <property type="protein sequence ID" value="GGI03811.1"/>
    <property type="molecule type" value="Genomic_DNA"/>
</dbReference>
<dbReference type="AlphaFoldDB" id="A0A8J3A5R3"/>
<dbReference type="Pfam" id="PF08241">
    <property type="entry name" value="Methyltransf_11"/>
    <property type="match status" value="1"/>
</dbReference>
<dbReference type="GO" id="GO:0032259">
    <property type="term" value="P:methylation"/>
    <property type="evidence" value="ECO:0007669"/>
    <property type="project" value="UniProtKB-KW"/>
</dbReference>
<organism evidence="2 3">
    <name type="scientific">Egicoccus halophilus</name>
    <dbReference type="NCBI Taxonomy" id="1670830"/>
    <lineage>
        <taxon>Bacteria</taxon>
        <taxon>Bacillati</taxon>
        <taxon>Actinomycetota</taxon>
        <taxon>Nitriliruptoria</taxon>
        <taxon>Egicoccales</taxon>
        <taxon>Egicoccaceae</taxon>
        <taxon>Egicoccus</taxon>
    </lineage>
</organism>
<proteinExistence type="predicted"/>
<keyword evidence="3" id="KW-1185">Reference proteome</keyword>